<dbReference type="Gene3D" id="3.50.50.60">
    <property type="entry name" value="FAD/NAD(P)-binding domain"/>
    <property type="match status" value="2"/>
</dbReference>
<sequence length="476" mass="50841">MTTLAIIGGGFTGAAVAYHLARSPARRRAQIVVVEPREVLGAGLAYSTRDPAHRINVPADRMSLDTQDPDAFARWLRATGTIADDPDAVSASGQAFPQRGLFGRYVADALAPFVASGRIVHRRTAAEAIARRPDGTFDVALADGVLHADLLVVATTHPPPAVPAALRALSGDPRFVVDPGEPGVLDSVPRDARVLVVGSGLTAADMVASLDRRGHRGPILMLSRNGLRSRGHAPSAVEPFGDFTSAPARTVRELTRNTRYAIDEAAAMGISWHAVLDALRTGGPTIWSALPERERRQLVRRLRSFWDVHRFRIAPQVAAVLDRAQGEGRLRLVAASLVSSQSGHAGLTVAYRPRGGRAIENRDFDIVVNTTGPAHRAVVEREPVRSLFEAGLIDLDRVGLGLHVDAEHRALRRDGSVVPGLFIAGPLARGTFGELMGLPQVTAHAELVAHILGQQLEACEAADRPRMSGARSRSGP</sequence>
<dbReference type="Proteomes" id="UP000531216">
    <property type="component" value="Unassembled WGS sequence"/>
</dbReference>
<dbReference type="Pfam" id="PF13454">
    <property type="entry name" value="NAD_binding_9"/>
    <property type="match status" value="1"/>
</dbReference>
<feature type="domain" description="FAD-dependent urate hydroxylase HpyO/Asp monooxygenase CreE-like FAD/NAD(P)-binding" evidence="1">
    <location>
        <begin position="5"/>
        <end position="157"/>
    </location>
</feature>
<proteinExistence type="predicted"/>
<keyword evidence="3" id="KW-1185">Reference proteome</keyword>
<dbReference type="PANTHER" id="PTHR40254">
    <property type="entry name" value="BLR0577 PROTEIN"/>
    <property type="match status" value="1"/>
</dbReference>
<dbReference type="AlphaFoldDB" id="A0A7W6FVE6"/>
<dbReference type="RefSeq" id="WP_090965395.1">
    <property type="nucleotide sequence ID" value="NZ_FOOA01000018.1"/>
</dbReference>
<dbReference type="OrthoDB" id="101972at2"/>
<comment type="caution">
    <text evidence="2">The sequence shown here is derived from an EMBL/GenBank/DDBJ whole genome shotgun (WGS) entry which is preliminary data.</text>
</comment>
<dbReference type="EMBL" id="JACIDO010000006">
    <property type="protein sequence ID" value="MBB3937051.1"/>
    <property type="molecule type" value="Genomic_DNA"/>
</dbReference>
<evidence type="ECO:0000313" key="3">
    <source>
        <dbReference type="Proteomes" id="UP000531216"/>
    </source>
</evidence>
<name>A0A7W6FVE6_9HYPH</name>
<organism evidence="2 3">
    <name type="scientific">Aureimonas phyllosphaerae</name>
    <dbReference type="NCBI Taxonomy" id="1166078"/>
    <lineage>
        <taxon>Bacteria</taxon>
        <taxon>Pseudomonadati</taxon>
        <taxon>Pseudomonadota</taxon>
        <taxon>Alphaproteobacteria</taxon>
        <taxon>Hyphomicrobiales</taxon>
        <taxon>Aurantimonadaceae</taxon>
        <taxon>Aureimonas</taxon>
    </lineage>
</organism>
<reference evidence="2 3" key="1">
    <citation type="submission" date="2020-08" db="EMBL/GenBank/DDBJ databases">
        <title>Genomic Encyclopedia of Type Strains, Phase IV (KMG-IV): sequencing the most valuable type-strain genomes for metagenomic binning, comparative biology and taxonomic classification.</title>
        <authorList>
            <person name="Goeker M."/>
        </authorList>
    </citation>
    <scope>NUCLEOTIDE SEQUENCE [LARGE SCALE GENOMIC DNA]</scope>
    <source>
        <strain evidence="2 3">DSM 25024</strain>
    </source>
</reference>
<dbReference type="InterPro" id="IPR038732">
    <property type="entry name" value="HpyO/CreE_NAD-binding"/>
</dbReference>
<evidence type="ECO:0000259" key="1">
    <source>
        <dbReference type="Pfam" id="PF13454"/>
    </source>
</evidence>
<dbReference type="InterPro" id="IPR052189">
    <property type="entry name" value="L-asp_N-monooxygenase_NS-form"/>
</dbReference>
<protein>
    <submittedName>
        <fullName evidence="2">Putative NAD(P)/FAD-binding protein YdhS</fullName>
    </submittedName>
</protein>
<dbReference type="InterPro" id="IPR036188">
    <property type="entry name" value="FAD/NAD-bd_sf"/>
</dbReference>
<evidence type="ECO:0000313" key="2">
    <source>
        <dbReference type="EMBL" id="MBB3937051.1"/>
    </source>
</evidence>
<gene>
    <name evidence="2" type="ORF">GGR05_003216</name>
</gene>
<dbReference type="PANTHER" id="PTHR40254:SF1">
    <property type="entry name" value="BLR0577 PROTEIN"/>
    <property type="match status" value="1"/>
</dbReference>
<dbReference type="SUPFAM" id="SSF51905">
    <property type="entry name" value="FAD/NAD(P)-binding domain"/>
    <property type="match status" value="2"/>
</dbReference>
<accession>A0A7W6FVE6</accession>